<dbReference type="Gene3D" id="3.40.50.720">
    <property type="entry name" value="NAD(P)-binding Rossmann-like Domain"/>
    <property type="match status" value="1"/>
</dbReference>
<evidence type="ECO:0000313" key="2">
    <source>
        <dbReference type="EMBL" id="NEE03258.1"/>
    </source>
</evidence>
<organism evidence="2 3">
    <name type="scientific">Phytoactinopolyspora halotolerans</name>
    <dbReference type="NCBI Taxonomy" id="1981512"/>
    <lineage>
        <taxon>Bacteria</taxon>
        <taxon>Bacillati</taxon>
        <taxon>Actinomycetota</taxon>
        <taxon>Actinomycetes</taxon>
        <taxon>Jiangellales</taxon>
        <taxon>Jiangellaceae</taxon>
        <taxon>Phytoactinopolyspora</taxon>
    </lineage>
</organism>
<dbReference type="InterPro" id="IPR006311">
    <property type="entry name" value="TAT_signal"/>
</dbReference>
<protein>
    <recommendedName>
        <fullName evidence="4">Gfo/Idh/MocA family oxidoreductase</fullName>
    </recommendedName>
</protein>
<sequence length="448" mass="48926">MTATPSRRQILTTGAAAAGAVMLPTGPAHGSDGGPRPSSERRNRPGRKPRVAVIITEYRRNSHGDVITTKLLEGYRLHGVDTEPRVEVASIYLDQVPDNDVGRFMAERHGVPVFDTIPEALAVGETGKVAVDAVIIVGEHGTYPWNEFGQKAYPRRRFFDTAVAAMIASNRFVPIFSDKHLAQAFHDARHMYDTAQRYGIPFLAGSSLPLTWRFPALTYSADVALTEAVALGFSEIESYGFHTLEVLQCMAERRDGGERGVRSVQVLRGGAVWDAAAQGRWDATLMDAAVDAIRENSGRVADGDVRDNTPEPIAFLIEYTDGFRGTALLLHGALSTFAYAGRRGGAVESAEFLLEYSWPYGHFTFLDRQIEFLAVHGTPPYPVERTLLTTGILDAAMHSDHQGGTLIETPELDISYRPVENPEGTLDPSGTGIGHELPPPSPDERPYD</sequence>
<feature type="region of interest" description="Disordered" evidence="1">
    <location>
        <begin position="416"/>
        <end position="448"/>
    </location>
</feature>
<feature type="region of interest" description="Disordered" evidence="1">
    <location>
        <begin position="16"/>
        <end position="49"/>
    </location>
</feature>
<gene>
    <name evidence="2" type="ORF">G1H10_24120</name>
</gene>
<dbReference type="EMBL" id="JAAGOA010000020">
    <property type="protein sequence ID" value="NEE03258.1"/>
    <property type="molecule type" value="Genomic_DNA"/>
</dbReference>
<evidence type="ECO:0000256" key="1">
    <source>
        <dbReference type="SAM" id="MobiDB-lite"/>
    </source>
</evidence>
<dbReference type="RefSeq" id="WP_163742751.1">
    <property type="nucleotide sequence ID" value="NZ_JAAGOA010000020.1"/>
</dbReference>
<comment type="caution">
    <text evidence="2">The sequence shown here is derived from an EMBL/GenBank/DDBJ whole genome shotgun (WGS) entry which is preliminary data.</text>
</comment>
<evidence type="ECO:0000313" key="3">
    <source>
        <dbReference type="Proteomes" id="UP000475214"/>
    </source>
</evidence>
<dbReference type="PROSITE" id="PS51318">
    <property type="entry name" value="TAT"/>
    <property type="match status" value="1"/>
</dbReference>
<reference evidence="2 3" key="1">
    <citation type="submission" date="2020-02" db="EMBL/GenBank/DDBJ databases">
        <authorList>
            <person name="Li X.-J."/>
            <person name="Han X.-M."/>
        </authorList>
    </citation>
    <scope>NUCLEOTIDE SEQUENCE [LARGE SCALE GENOMIC DNA]</scope>
    <source>
        <strain evidence="2 3">CCTCC AB 2017055</strain>
    </source>
</reference>
<dbReference type="AlphaFoldDB" id="A0A6L9SF74"/>
<dbReference type="Proteomes" id="UP000475214">
    <property type="component" value="Unassembled WGS sequence"/>
</dbReference>
<keyword evidence="3" id="KW-1185">Reference proteome</keyword>
<proteinExistence type="predicted"/>
<accession>A0A6L9SF74</accession>
<name>A0A6L9SF74_9ACTN</name>
<evidence type="ECO:0008006" key="4">
    <source>
        <dbReference type="Google" id="ProtNLM"/>
    </source>
</evidence>